<evidence type="ECO:0000313" key="6">
    <source>
        <dbReference type="Proteomes" id="UP000077266"/>
    </source>
</evidence>
<dbReference type="InterPro" id="IPR000626">
    <property type="entry name" value="Ubiquitin-like_dom"/>
</dbReference>
<dbReference type="GO" id="GO:0051087">
    <property type="term" value="F:protein-folding chaperone binding"/>
    <property type="evidence" value="ECO:0007669"/>
    <property type="project" value="TreeGrafter"/>
</dbReference>
<gene>
    <name evidence="5" type="ORF">EXIGLDRAFT_740215</name>
</gene>
<dbReference type="PANTHER" id="PTHR46555">
    <property type="entry name" value="UBIQUITIN-LIKE PROTEIN 4A"/>
    <property type="match status" value="1"/>
</dbReference>
<dbReference type="GO" id="GO:0071816">
    <property type="term" value="P:tail-anchored membrane protein insertion into ER membrane"/>
    <property type="evidence" value="ECO:0007669"/>
    <property type="project" value="TreeGrafter"/>
</dbReference>
<dbReference type="GO" id="GO:0006620">
    <property type="term" value="P:post-translational protein targeting to endoplasmic reticulum membrane"/>
    <property type="evidence" value="ECO:0007669"/>
    <property type="project" value="InterPro"/>
</dbReference>
<feature type="region of interest" description="Disordered" evidence="3">
    <location>
        <begin position="135"/>
        <end position="224"/>
    </location>
</feature>
<feature type="domain" description="Ubiquitin-like" evidence="4">
    <location>
        <begin position="61"/>
        <end position="134"/>
    </location>
</feature>
<dbReference type="GO" id="GO:0071818">
    <property type="term" value="C:BAT3 complex"/>
    <property type="evidence" value="ECO:0007669"/>
    <property type="project" value="TreeGrafter"/>
</dbReference>
<dbReference type="Pfam" id="PF00240">
    <property type="entry name" value="ubiquitin"/>
    <property type="match status" value="1"/>
</dbReference>
<keyword evidence="6" id="KW-1185">Reference proteome</keyword>
<dbReference type="SUPFAM" id="SSF54236">
    <property type="entry name" value="Ubiquitin-like"/>
    <property type="match status" value="1"/>
</dbReference>
<dbReference type="InterPro" id="IPR029071">
    <property type="entry name" value="Ubiquitin-like_domsf"/>
</dbReference>
<evidence type="ECO:0000256" key="3">
    <source>
        <dbReference type="SAM" id="MobiDB-lite"/>
    </source>
</evidence>
<comment type="subcellular location">
    <subcellularLocation>
        <location evidence="1">Cytoplasm</location>
        <location evidence="1">Cytosol</location>
    </subcellularLocation>
</comment>
<dbReference type="PRINTS" id="PR00348">
    <property type="entry name" value="UBIQUITIN"/>
</dbReference>
<dbReference type="InParanoid" id="A0A165I7C4"/>
<dbReference type="PANTHER" id="PTHR46555:SF1">
    <property type="entry name" value="UBIQUITIN-LIKE PROTEIN 4A"/>
    <property type="match status" value="1"/>
</dbReference>
<name>A0A165I7C4_EXIGL</name>
<accession>A0A165I7C4</accession>
<dbReference type="SMART" id="SM00213">
    <property type="entry name" value="UBQ"/>
    <property type="match status" value="1"/>
</dbReference>
<dbReference type="PROSITE" id="PS50053">
    <property type="entry name" value="UBIQUITIN_2"/>
    <property type="match status" value="1"/>
</dbReference>
<protein>
    <submittedName>
        <fullName evidence="5">Ubiquitin-like protein</fullName>
    </submittedName>
</protein>
<proteinExistence type="predicted"/>
<keyword evidence="2" id="KW-0963">Cytoplasm</keyword>
<dbReference type="AlphaFoldDB" id="A0A165I7C4"/>
<sequence>MADLELVTQHIALLAHSSQHRPNDHQLPLSQWPRKVPLLGIDLPPPPERKNDAQVSAAQDITLTVKSLKPALTFTLAVQPTDSIQHIKAKLAAQPNAPPADSQRLLYKGKALADARLLKEYDIPQASTLNLVIKPGTTMPAPEQTHTRAAPSLDVHPPPPEPASPSLIPQVILSPTPAPARDGSRSPHRRTQSLTPVSLSLDGDTSFAAASDPPHHASTAPTTYHSTITSPEFWKKLHDFLQKEFTTREDASSAFEEFLVASKGELSITDIAKIRDTVGEFGMGGT</sequence>
<organism evidence="5 6">
    <name type="scientific">Exidia glandulosa HHB12029</name>
    <dbReference type="NCBI Taxonomy" id="1314781"/>
    <lineage>
        <taxon>Eukaryota</taxon>
        <taxon>Fungi</taxon>
        <taxon>Dikarya</taxon>
        <taxon>Basidiomycota</taxon>
        <taxon>Agaricomycotina</taxon>
        <taxon>Agaricomycetes</taxon>
        <taxon>Auriculariales</taxon>
        <taxon>Exidiaceae</taxon>
        <taxon>Exidia</taxon>
    </lineage>
</organism>
<dbReference type="InterPro" id="IPR047154">
    <property type="entry name" value="UBL4A-like"/>
</dbReference>
<dbReference type="Gene3D" id="3.10.20.90">
    <property type="entry name" value="Phosphatidylinositol 3-kinase Catalytic Subunit, Chain A, domain 1"/>
    <property type="match status" value="1"/>
</dbReference>
<reference evidence="5 6" key="1">
    <citation type="journal article" date="2016" name="Mol. Biol. Evol.">
        <title>Comparative Genomics of Early-Diverging Mushroom-Forming Fungi Provides Insights into the Origins of Lignocellulose Decay Capabilities.</title>
        <authorList>
            <person name="Nagy L.G."/>
            <person name="Riley R."/>
            <person name="Tritt A."/>
            <person name="Adam C."/>
            <person name="Daum C."/>
            <person name="Floudas D."/>
            <person name="Sun H."/>
            <person name="Yadav J.S."/>
            <person name="Pangilinan J."/>
            <person name="Larsson K.H."/>
            <person name="Matsuura K."/>
            <person name="Barry K."/>
            <person name="Labutti K."/>
            <person name="Kuo R."/>
            <person name="Ohm R.A."/>
            <person name="Bhattacharya S.S."/>
            <person name="Shirouzu T."/>
            <person name="Yoshinaga Y."/>
            <person name="Martin F.M."/>
            <person name="Grigoriev I.V."/>
            <person name="Hibbett D.S."/>
        </authorList>
    </citation>
    <scope>NUCLEOTIDE SEQUENCE [LARGE SCALE GENOMIC DNA]</scope>
    <source>
        <strain evidence="5 6">HHB12029</strain>
    </source>
</reference>
<dbReference type="STRING" id="1314781.A0A165I7C4"/>
<dbReference type="InterPro" id="IPR019956">
    <property type="entry name" value="Ubiquitin_dom"/>
</dbReference>
<evidence type="ECO:0000313" key="5">
    <source>
        <dbReference type="EMBL" id="KZV93002.1"/>
    </source>
</evidence>
<dbReference type="Proteomes" id="UP000077266">
    <property type="component" value="Unassembled WGS sequence"/>
</dbReference>
<dbReference type="EMBL" id="KV425997">
    <property type="protein sequence ID" value="KZV93002.1"/>
    <property type="molecule type" value="Genomic_DNA"/>
</dbReference>
<evidence type="ECO:0000256" key="1">
    <source>
        <dbReference type="ARBA" id="ARBA00004514"/>
    </source>
</evidence>
<dbReference type="OrthoDB" id="428577at2759"/>
<evidence type="ECO:0000256" key="2">
    <source>
        <dbReference type="ARBA" id="ARBA00022490"/>
    </source>
</evidence>
<evidence type="ECO:0000259" key="4">
    <source>
        <dbReference type="PROSITE" id="PS50053"/>
    </source>
</evidence>